<dbReference type="EMBL" id="CP034550">
    <property type="protein sequence ID" value="QFZ19808.1"/>
    <property type="molecule type" value="Genomic_DNA"/>
</dbReference>
<dbReference type="KEGG" id="ssyi:EKG83_22380"/>
<dbReference type="SUPFAM" id="SSF49503">
    <property type="entry name" value="Cupredoxins"/>
    <property type="match status" value="1"/>
</dbReference>
<sequence>MDLADYRFSPAQLRVGRGQSVAFTFTDDTADDHSFTIDGLDVHVRVPSGRTRTTGSGAWSAG</sequence>
<name>A0A5Q0H0V1_SACSY</name>
<evidence type="ECO:0000313" key="2">
    <source>
        <dbReference type="Proteomes" id="UP000325787"/>
    </source>
</evidence>
<evidence type="ECO:0008006" key="3">
    <source>
        <dbReference type="Google" id="ProtNLM"/>
    </source>
</evidence>
<proteinExistence type="predicted"/>
<evidence type="ECO:0000313" key="1">
    <source>
        <dbReference type="EMBL" id="QFZ19808.1"/>
    </source>
</evidence>
<organism evidence="1 2">
    <name type="scientific">Saccharothrix syringae</name>
    <name type="common">Nocardiopsis syringae</name>
    <dbReference type="NCBI Taxonomy" id="103733"/>
    <lineage>
        <taxon>Bacteria</taxon>
        <taxon>Bacillati</taxon>
        <taxon>Actinomycetota</taxon>
        <taxon>Actinomycetes</taxon>
        <taxon>Pseudonocardiales</taxon>
        <taxon>Pseudonocardiaceae</taxon>
        <taxon>Saccharothrix</taxon>
    </lineage>
</organism>
<dbReference type="InterPro" id="IPR008972">
    <property type="entry name" value="Cupredoxin"/>
</dbReference>
<reference evidence="2" key="1">
    <citation type="journal article" date="2021" name="Curr. Microbiol.">
        <title>Complete genome of nocamycin-producing strain Saccharothrix syringae NRRL B-16468 reveals the biosynthetic potential for secondary metabolites.</title>
        <authorList>
            <person name="Mo X."/>
            <person name="Yang S."/>
        </authorList>
    </citation>
    <scope>NUCLEOTIDE SEQUENCE [LARGE SCALE GENOMIC DNA]</scope>
    <source>
        <strain evidence="2">ATCC 51364 / DSM 43886 / JCM 6844 / KCTC 9398 / NBRC 14523 / NRRL B-16468 / INA 2240</strain>
    </source>
</reference>
<gene>
    <name evidence="1" type="ORF">EKG83_22380</name>
</gene>
<keyword evidence="2" id="KW-1185">Reference proteome</keyword>
<dbReference type="RefSeq" id="WP_153278303.1">
    <property type="nucleotide sequence ID" value="NZ_CP034550.1"/>
</dbReference>
<protein>
    <recommendedName>
        <fullName evidence="3">Plastocyanin-like domain-containing protein</fullName>
    </recommendedName>
</protein>
<accession>A0A5Q0H0V1</accession>
<dbReference type="Gene3D" id="2.60.40.420">
    <property type="entry name" value="Cupredoxins - blue copper proteins"/>
    <property type="match status" value="1"/>
</dbReference>
<dbReference type="Proteomes" id="UP000325787">
    <property type="component" value="Chromosome"/>
</dbReference>
<dbReference type="AlphaFoldDB" id="A0A5Q0H0V1"/>